<comment type="caution">
    <text evidence="2">The sequence shown here is derived from an EMBL/GenBank/DDBJ whole genome shotgun (WGS) entry which is preliminary data.</text>
</comment>
<dbReference type="EMBL" id="PZZW01000008">
    <property type="protein sequence ID" value="PTM76455.1"/>
    <property type="molecule type" value="Genomic_DNA"/>
</dbReference>
<evidence type="ECO:0000259" key="1">
    <source>
        <dbReference type="Pfam" id="PF12680"/>
    </source>
</evidence>
<dbReference type="InterPro" id="IPR037401">
    <property type="entry name" value="SnoaL-like"/>
</dbReference>
<dbReference type="RefSeq" id="WP_069330335.1">
    <property type="nucleotide sequence ID" value="NZ_JAYFRT010000010.1"/>
</dbReference>
<feature type="domain" description="SnoaL-like" evidence="1">
    <location>
        <begin position="11"/>
        <end position="117"/>
    </location>
</feature>
<organism evidence="2 3">
    <name type="scientific">Cereibacter johrii</name>
    <dbReference type="NCBI Taxonomy" id="445629"/>
    <lineage>
        <taxon>Bacteria</taxon>
        <taxon>Pseudomonadati</taxon>
        <taxon>Pseudomonadota</taxon>
        <taxon>Alphaproteobacteria</taxon>
        <taxon>Rhodobacterales</taxon>
        <taxon>Paracoccaceae</taxon>
        <taxon>Cereibacter</taxon>
    </lineage>
</organism>
<dbReference type="Pfam" id="PF12680">
    <property type="entry name" value="SnoaL_2"/>
    <property type="match status" value="1"/>
</dbReference>
<evidence type="ECO:0000313" key="3">
    <source>
        <dbReference type="Proteomes" id="UP000240800"/>
    </source>
</evidence>
<dbReference type="Proteomes" id="UP000240800">
    <property type="component" value="Unassembled WGS sequence"/>
</dbReference>
<sequence>MSTPLTASDLAALFDAFNRHDIDAVMAPFAEDCVFYTVAGEAEHGTRIEGREAIARAFTGVWTAMPDVQWADHSHFLSEDGTRGVSQWTFRATNPDGTRIEVEGADLFRIENGRIVEKQALRKQRPFLPAR</sequence>
<proteinExistence type="predicted"/>
<reference evidence="2 3" key="1">
    <citation type="submission" date="2018-04" db="EMBL/GenBank/DDBJ databases">
        <title>Genomic Encyclopedia of Type Strains, Phase III (KMG-III): the genomes of soil and plant-associated and newly described type strains.</title>
        <authorList>
            <person name="Whitman W."/>
        </authorList>
    </citation>
    <scope>NUCLEOTIDE SEQUENCE [LARGE SCALE GENOMIC DNA]</scope>
    <source>
        <strain evidence="2 3">JA192</strain>
    </source>
</reference>
<dbReference type="InterPro" id="IPR032710">
    <property type="entry name" value="NTF2-like_dom_sf"/>
</dbReference>
<name>A0ABX5J5P8_9RHOB</name>
<accession>A0ABX5J5P8</accession>
<evidence type="ECO:0000313" key="2">
    <source>
        <dbReference type="EMBL" id="PTM76455.1"/>
    </source>
</evidence>
<gene>
    <name evidence="2" type="ORF">C8J29_10853</name>
</gene>
<protein>
    <submittedName>
        <fullName evidence="2">Taurine dehydrogenase small subunit</fullName>
    </submittedName>
</protein>
<dbReference type="SUPFAM" id="SSF54427">
    <property type="entry name" value="NTF2-like"/>
    <property type="match status" value="1"/>
</dbReference>
<dbReference type="Gene3D" id="3.10.450.50">
    <property type="match status" value="1"/>
</dbReference>
<keyword evidence="3" id="KW-1185">Reference proteome</keyword>